<evidence type="ECO:0000313" key="5">
    <source>
        <dbReference type="EMBL" id="MBO3086228.1"/>
    </source>
</evidence>
<dbReference type="InterPro" id="IPR029063">
    <property type="entry name" value="SAM-dependent_MTases_sf"/>
</dbReference>
<name>A0ABS3SKF8_9CELL</name>
<dbReference type="GO" id="GO:0032259">
    <property type="term" value="P:methylation"/>
    <property type="evidence" value="ECO:0007669"/>
    <property type="project" value="UniProtKB-KW"/>
</dbReference>
<organism evidence="5 6">
    <name type="scientific">Cellulomonas fengjieae</name>
    <dbReference type="NCBI Taxonomy" id="2819978"/>
    <lineage>
        <taxon>Bacteria</taxon>
        <taxon>Bacillati</taxon>
        <taxon>Actinomycetota</taxon>
        <taxon>Actinomycetes</taxon>
        <taxon>Micrococcales</taxon>
        <taxon>Cellulomonadaceae</taxon>
        <taxon>Cellulomonas</taxon>
    </lineage>
</organism>
<dbReference type="PANTHER" id="PTHR43464">
    <property type="entry name" value="METHYLTRANSFERASE"/>
    <property type="match status" value="1"/>
</dbReference>
<comment type="caution">
    <text evidence="5">The sequence shown here is derived from an EMBL/GenBank/DDBJ whole genome shotgun (WGS) entry which is preliminary data.</text>
</comment>
<dbReference type="Pfam" id="PF08241">
    <property type="entry name" value="Methyltransf_11"/>
    <property type="match status" value="1"/>
</dbReference>
<keyword evidence="3" id="KW-0949">S-adenosyl-L-methionine</keyword>
<dbReference type="PANTHER" id="PTHR43464:SF19">
    <property type="entry name" value="UBIQUINONE BIOSYNTHESIS O-METHYLTRANSFERASE, MITOCHONDRIAL"/>
    <property type="match status" value="1"/>
</dbReference>
<dbReference type="Proteomes" id="UP000678317">
    <property type="component" value="Unassembled WGS sequence"/>
</dbReference>
<keyword evidence="6" id="KW-1185">Reference proteome</keyword>
<feature type="domain" description="Methyltransferase type 11" evidence="4">
    <location>
        <begin position="48"/>
        <end position="145"/>
    </location>
</feature>
<dbReference type="SUPFAM" id="SSF53335">
    <property type="entry name" value="S-adenosyl-L-methionine-dependent methyltransferases"/>
    <property type="match status" value="1"/>
</dbReference>
<reference evidence="5 6" key="1">
    <citation type="submission" date="2021-03" db="EMBL/GenBank/DDBJ databases">
        <title>novel species in genus Cellulomonas.</title>
        <authorList>
            <person name="Zhang G."/>
        </authorList>
    </citation>
    <scope>NUCLEOTIDE SEQUENCE [LARGE SCALE GENOMIC DNA]</scope>
    <source>
        <strain evidence="6">zg-ZUI188</strain>
    </source>
</reference>
<sequence>MDPSAVRAYYAARSEHERDRLLTAEGLLERVLTTRLLEAHLGTPGRALDLGGGTGPYSVWLAELGWDVSLADLSPELLAIAESSLPAGTVQEVVEIDARDLSRWADDTFDAVLSLGPMYHLTEASDRVRAAHELARVTRPGGLVAVALMPRYVSVRRLLSRPDERWQLADPAFLDRLLDDGVFDNAVPGRFTHAFGVRPAEVAPFFESHGFSTVTLASTHGFLTGVEAGFEALRTEHPGAYGRLLDRLVVTAADPGLLGTAGHLLWVGRRQAPGWTAS</sequence>
<dbReference type="CDD" id="cd02440">
    <property type="entry name" value="AdoMet_MTases"/>
    <property type="match status" value="1"/>
</dbReference>
<gene>
    <name evidence="5" type="ORF">J4035_16415</name>
</gene>
<dbReference type="GO" id="GO:0008168">
    <property type="term" value="F:methyltransferase activity"/>
    <property type="evidence" value="ECO:0007669"/>
    <property type="project" value="UniProtKB-KW"/>
</dbReference>
<evidence type="ECO:0000256" key="1">
    <source>
        <dbReference type="ARBA" id="ARBA00022603"/>
    </source>
</evidence>
<keyword evidence="1 5" id="KW-0489">Methyltransferase</keyword>
<dbReference type="InterPro" id="IPR013216">
    <property type="entry name" value="Methyltransf_11"/>
</dbReference>
<dbReference type="Gene3D" id="3.40.50.150">
    <property type="entry name" value="Vaccinia Virus protein VP39"/>
    <property type="match status" value="1"/>
</dbReference>
<proteinExistence type="predicted"/>
<dbReference type="RefSeq" id="WP_208290302.1">
    <property type="nucleotide sequence ID" value="NZ_CP074404.1"/>
</dbReference>
<evidence type="ECO:0000256" key="3">
    <source>
        <dbReference type="ARBA" id="ARBA00022691"/>
    </source>
</evidence>
<accession>A0ABS3SKF8</accession>
<keyword evidence="2" id="KW-0808">Transferase</keyword>
<evidence type="ECO:0000256" key="2">
    <source>
        <dbReference type="ARBA" id="ARBA00022679"/>
    </source>
</evidence>
<evidence type="ECO:0000313" key="6">
    <source>
        <dbReference type="Proteomes" id="UP000678317"/>
    </source>
</evidence>
<protein>
    <submittedName>
        <fullName evidence="5">Class I SAM-dependent methyltransferase</fullName>
    </submittedName>
</protein>
<evidence type="ECO:0000259" key="4">
    <source>
        <dbReference type="Pfam" id="PF08241"/>
    </source>
</evidence>
<dbReference type="EMBL" id="JAGFBM010000009">
    <property type="protein sequence ID" value="MBO3086228.1"/>
    <property type="molecule type" value="Genomic_DNA"/>
</dbReference>